<dbReference type="PROSITE" id="PS50110">
    <property type="entry name" value="RESPONSE_REGULATORY"/>
    <property type="match status" value="1"/>
</dbReference>
<sequence length="224" mass="23914">MSQKTAGNYRVLIVDDDFRVGALHAEMVNAIAGFEALEPIQDPRVVPKAISSHKPDLVLLDLYLPHVSGLELLPALGVDAIMISAATEPENVSQAIARGALSFIIKPFDAKTLASKLRGWARYRRQLETAAQLDQQGVDRLYRTLQGAEESAASSSGAAPTEQAVLACVKAATGPLSVAEVAESVGVARATAQRYLAALVANDALELQLGYGTRGRPEHRYVAR</sequence>
<evidence type="ECO:0000256" key="2">
    <source>
        <dbReference type="ARBA" id="ARBA00022490"/>
    </source>
</evidence>
<keyword evidence="5 9" id="KW-0805">Transcription regulation</keyword>
<dbReference type="InterPro" id="IPR051271">
    <property type="entry name" value="2C-system_Tx_regulators"/>
</dbReference>
<keyword evidence="2 9" id="KW-0963">Cytoplasm</keyword>
<dbReference type="InterPro" id="IPR024187">
    <property type="entry name" value="Sig_transdc_resp-reg_cit/mal"/>
</dbReference>
<dbReference type="PANTHER" id="PTHR45526">
    <property type="entry name" value="TRANSCRIPTIONAL REGULATORY PROTEIN DPIA"/>
    <property type="match status" value="1"/>
</dbReference>
<dbReference type="Pfam" id="PF09339">
    <property type="entry name" value="HTH_IclR"/>
    <property type="match status" value="1"/>
</dbReference>
<dbReference type="GO" id="GO:0003700">
    <property type="term" value="F:DNA-binding transcription factor activity"/>
    <property type="evidence" value="ECO:0007669"/>
    <property type="project" value="InterPro"/>
</dbReference>
<keyword evidence="13" id="KW-1185">Reference proteome</keyword>
<evidence type="ECO:0000256" key="10">
    <source>
        <dbReference type="PROSITE-ProRule" id="PRU00169"/>
    </source>
</evidence>
<evidence type="ECO:0000256" key="3">
    <source>
        <dbReference type="ARBA" id="ARBA00022553"/>
    </source>
</evidence>
<dbReference type="PANTHER" id="PTHR45526:SF1">
    <property type="entry name" value="TRANSCRIPTIONAL REGULATORY PROTEIN DCUR-RELATED"/>
    <property type="match status" value="1"/>
</dbReference>
<evidence type="ECO:0000313" key="13">
    <source>
        <dbReference type="Proteomes" id="UP000316612"/>
    </source>
</evidence>
<dbReference type="Gene3D" id="3.40.50.2300">
    <property type="match status" value="1"/>
</dbReference>
<evidence type="ECO:0000259" key="11">
    <source>
        <dbReference type="PROSITE" id="PS50110"/>
    </source>
</evidence>
<dbReference type="PIRSF" id="PIRSF006171">
    <property type="entry name" value="RR_citrat_malat"/>
    <property type="match status" value="1"/>
</dbReference>
<dbReference type="GO" id="GO:0000156">
    <property type="term" value="F:phosphorelay response regulator activity"/>
    <property type="evidence" value="ECO:0007669"/>
    <property type="project" value="TreeGrafter"/>
</dbReference>
<dbReference type="GO" id="GO:0003677">
    <property type="term" value="F:DNA binding"/>
    <property type="evidence" value="ECO:0007669"/>
    <property type="project" value="UniProtKB-KW"/>
</dbReference>
<dbReference type="InterPro" id="IPR011006">
    <property type="entry name" value="CheY-like_superfamily"/>
</dbReference>
<keyword evidence="7 9" id="KW-0010">Activator</keyword>
<keyword evidence="3 10" id="KW-0597">Phosphoprotein</keyword>
<evidence type="ECO:0000256" key="6">
    <source>
        <dbReference type="ARBA" id="ARBA00023125"/>
    </source>
</evidence>
<dbReference type="Proteomes" id="UP000316612">
    <property type="component" value="Unassembled WGS sequence"/>
</dbReference>
<keyword evidence="8 9" id="KW-0804">Transcription</keyword>
<dbReference type="GO" id="GO:0005737">
    <property type="term" value="C:cytoplasm"/>
    <property type="evidence" value="ECO:0007669"/>
    <property type="project" value="UniProtKB-SubCell"/>
</dbReference>
<dbReference type="InterPro" id="IPR036390">
    <property type="entry name" value="WH_DNA-bd_sf"/>
</dbReference>
<evidence type="ECO:0000256" key="5">
    <source>
        <dbReference type="ARBA" id="ARBA00023015"/>
    </source>
</evidence>
<evidence type="ECO:0000256" key="9">
    <source>
        <dbReference type="PIRNR" id="PIRNR006171"/>
    </source>
</evidence>
<keyword evidence="6 9" id="KW-0238">DNA-binding</keyword>
<evidence type="ECO:0000256" key="7">
    <source>
        <dbReference type="ARBA" id="ARBA00023159"/>
    </source>
</evidence>
<dbReference type="InterPro" id="IPR005471">
    <property type="entry name" value="Tscrpt_reg_IclR_N"/>
</dbReference>
<accession>A0A4Y4DWV5</accession>
<evidence type="ECO:0000256" key="1">
    <source>
        <dbReference type="ARBA" id="ARBA00004496"/>
    </source>
</evidence>
<dbReference type="OrthoDB" id="7187989at2"/>
<dbReference type="SUPFAM" id="SSF46785">
    <property type="entry name" value="Winged helix' DNA-binding domain"/>
    <property type="match status" value="1"/>
</dbReference>
<dbReference type="InterPro" id="IPR036388">
    <property type="entry name" value="WH-like_DNA-bd_sf"/>
</dbReference>
<gene>
    <name evidence="12" type="ORF">AUR04nite_34320</name>
</gene>
<organism evidence="12 13">
    <name type="scientific">Glutamicibacter uratoxydans</name>
    <name type="common">Arthrobacter uratoxydans</name>
    <dbReference type="NCBI Taxonomy" id="43667"/>
    <lineage>
        <taxon>Bacteria</taxon>
        <taxon>Bacillati</taxon>
        <taxon>Actinomycetota</taxon>
        <taxon>Actinomycetes</taxon>
        <taxon>Micrococcales</taxon>
        <taxon>Micrococcaceae</taxon>
        <taxon>Glutamicibacter</taxon>
    </lineage>
</organism>
<evidence type="ECO:0000313" key="12">
    <source>
        <dbReference type="EMBL" id="GED07900.1"/>
    </source>
</evidence>
<dbReference type="Gene3D" id="1.10.10.10">
    <property type="entry name" value="Winged helix-like DNA-binding domain superfamily/Winged helix DNA-binding domain"/>
    <property type="match status" value="1"/>
</dbReference>
<dbReference type="EMBL" id="BJNY01000031">
    <property type="protein sequence ID" value="GED07900.1"/>
    <property type="molecule type" value="Genomic_DNA"/>
</dbReference>
<dbReference type="AlphaFoldDB" id="A0A4Y4DWV5"/>
<dbReference type="Pfam" id="PF00072">
    <property type="entry name" value="Response_reg"/>
    <property type="match status" value="1"/>
</dbReference>
<dbReference type="RefSeq" id="WP_141367455.1">
    <property type="nucleotide sequence ID" value="NZ_BAAAJL010000004.1"/>
</dbReference>
<protein>
    <recommendedName>
        <fullName evidence="9">Transcriptional regulatory protein</fullName>
    </recommendedName>
</protein>
<evidence type="ECO:0000256" key="4">
    <source>
        <dbReference type="ARBA" id="ARBA00023012"/>
    </source>
</evidence>
<dbReference type="InterPro" id="IPR001789">
    <property type="entry name" value="Sig_transdc_resp-reg_receiver"/>
</dbReference>
<dbReference type="SMART" id="SM00448">
    <property type="entry name" value="REC"/>
    <property type="match status" value="1"/>
</dbReference>
<dbReference type="SUPFAM" id="SSF52172">
    <property type="entry name" value="CheY-like"/>
    <property type="match status" value="1"/>
</dbReference>
<reference evidence="12 13" key="1">
    <citation type="submission" date="2019-06" db="EMBL/GenBank/DDBJ databases">
        <title>Whole genome shotgun sequence of Glutamicibacter uratoxydans NBRC 15515.</title>
        <authorList>
            <person name="Hosoyama A."/>
            <person name="Uohara A."/>
            <person name="Ohji S."/>
            <person name="Ichikawa N."/>
        </authorList>
    </citation>
    <scope>NUCLEOTIDE SEQUENCE [LARGE SCALE GENOMIC DNA]</scope>
    <source>
        <strain evidence="12 13">NBRC 15515</strain>
    </source>
</reference>
<comment type="subcellular location">
    <subcellularLocation>
        <location evidence="1 9">Cytoplasm</location>
    </subcellularLocation>
</comment>
<name>A0A4Y4DWV5_GLUUR</name>
<feature type="domain" description="Response regulatory" evidence="11">
    <location>
        <begin position="10"/>
        <end position="121"/>
    </location>
</feature>
<evidence type="ECO:0000256" key="8">
    <source>
        <dbReference type="ARBA" id="ARBA00023163"/>
    </source>
</evidence>
<comment type="caution">
    <text evidence="12">The sequence shown here is derived from an EMBL/GenBank/DDBJ whole genome shotgun (WGS) entry which is preliminary data.</text>
</comment>
<keyword evidence="4 9" id="KW-0902">Two-component regulatory system</keyword>
<feature type="modified residue" description="4-aspartylphosphate" evidence="10">
    <location>
        <position position="61"/>
    </location>
</feature>
<proteinExistence type="predicted"/>